<dbReference type="Proteomes" id="UP000077266">
    <property type="component" value="Unassembled WGS sequence"/>
</dbReference>
<protein>
    <recommendedName>
        <fullName evidence="8">Fe2OG dioxygenase domain-containing protein</fullName>
    </recommendedName>
</protein>
<accession>A0A165ZBQ3</accession>
<keyword evidence="3" id="KW-0479">Metal-binding</keyword>
<dbReference type="PANTHER" id="PTHR46030">
    <property type="entry name" value="ALPHA-KETOGLUTARATE-DEPENDENT DIOXYGENASE ALKB HOMOLOG 6"/>
    <property type="match status" value="1"/>
</dbReference>
<evidence type="ECO:0000259" key="8">
    <source>
        <dbReference type="PROSITE" id="PS51471"/>
    </source>
</evidence>
<proteinExistence type="inferred from homology"/>
<dbReference type="InterPro" id="IPR037151">
    <property type="entry name" value="AlkB-like_sf"/>
</dbReference>
<comment type="similarity">
    <text evidence="2">Belongs to the alkB family.</text>
</comment>
<evidence type="ECO:0000313" key="10">
    <source>
        <dbReference type="Proteomes" id="UP000077266"/>
    </source>
</evidence>
<keyword evidence="7" id="KW-0539">Nucleus</keyword>
<dbReference type="SUPFAM" id="SSF51197">
    <property type="entry name" value="Clavaminate synthase-like"/>
    <property type="match status" value="1"/>
</dbReference>
<reference evidence="9 10" key="1">
    <citation type="journal article" date="2016" name="Mol. Biol. Evol.">
        <title>Comparative Genomics of Early-Diverging Mushroom-Forming Fungi Provides Insights into the Origins of Lignocellulose Decay Capabilities.</title>
        <authorList>
            <person name="Nagy L.G."/>
            <person name="Riley R."/>
            <person name="Tritt A."/>
            <person name="Adam C."/>
            <person name="Daum C."/>
            <person name="Floudas D."/>
            <person name="Sun H."/>
            <person name="Yadav J.S."/>
            <person name="Pangilinan J."/>
            <person name="Larsson K.H."/>
            <person name="Matsuura K."/>
            <person name="Barry K."/>
            <person name="Labutti K."/>
            <person name="Kuo R."/>
            <person name="Ohm R.A."/>
            <person name="Bhattacharya S.S."/>
            <person name="Shirouzu T."/>
            <person name="Yoshinaga Y."/>
            <person name="Martin F.M."/>
            <person name="Grigoriev I.V."/>
            <person name="Hibbett D.S."/>
        </authorList>
    </citation>
    <scope>NUCLEOTIDE SEQUENCE [LARGE SCALE GENOMIC DNA]</scope>
    <source>
        <strain evidence="9 10">HHB12029</strain>
    </source>
</reference>
<gene>
    <name evidence="9" type="ORF">EXIGLDRAFT_742614</name>
</gene>
<evidence type="ECO:0000256" key="4">
    <source>
        <dbReference type="ARBA" id="ARBA00022964"/>
    </source>
</evidence>
<evidence type="ECO:0000256" key="7">
    <source>
        <dbReference type="ARBA" id="ARBA00023242"/>
    </source>
</evidence>
<comment type="subcellular location">
    <subcellularLocation>
        <location evidence="1">Nucleus</location>
    </subcellularLocation>
</comment>
<name>A0A165ZBQ3_EXIGL</name>
<keyword evidence="6" id="KW-0408">Iron</keyword>
<dbReference type="InterPro" id="IPR032862">
    <property type="entry name" value="ALKBH6"/>
</dbReference>
<dbReference type="InterPro" id="IPR005123">
    <property type="entry name" value="Oxoglu/Fe-dep_dioxygenase_dom"/>
</dbReference>
<dbReference type="GO" id="GO:0005634">
    <property type="term" value="C:nucleus"/>
    <property type="evidence" value="ECO:0007669"/>
    <property type="project" value="UniProtKB-SubCell"/>
</dbReference>
<evidence type="ECO:0000256" key="2">
    <source>
        <dbReference type="ARBA" id="ARBA00007879"/>
    </source>
</evidence>
<dbReference type="GO" id="GO:0051213">
    <property type="term" value="F:dioxygenase activity"/>
    <property type="evidence" value="ECO:0007669"/>
    <property type="project" value="UniProtKB-KW"/>
</dbReference>
<evidence type="ECO:0000313" key="9">
    <source>
        <dbReference type="EMBL" id="KZV81269.1"/>
    </source>
</evidence>
<dbReference type="InParanoid" id="A0A165ZBQ3"/>
<dbReference type="GO" id="GO:0046872">
    <property type="term" value="F:metal ion binding"/>
    <property type="evidence" value="ECO:0007669"/>
    <property type="project" value="UniProtKB-KW"/>
</dbReference>
<dbReference type="EMBL" id="KV426404">
    <property type="protein sequence ID" value="KZV81269.1"/>
    <property type="molecule type" value="Genomic_DNA"/>
</dbReference>
<dbReference type="AlphaFoldDB" id="A0A165ZBQ3"/>
<keyword evidence="10" id="KW-1185">Reference proteome</keyword>
<dbReference type="OrthoDB" id="412814at2759"/>
<evidence type="ECO:0000256" key="3">
    <source>
        <dbReference type="ARBA" id="ARBA00022723"/>
    </source>
</evidence>
<evidence type="ECO:0000256" key="6">
    <source>
        <dbReference type="ARBA" id="ARBA00023004"/>
    </source>
</evidence>
<evidence type="ECO:0000256" key="5">
    <source>
        <dbReference type="ARBA" id="ARBA00023002"/>
    </source>
</evidence>
<keyword evidence="5" id="KW-0560">Oxidoreductase</keyword>
<sequence length="263" mass="29455">MTGFELTTNYLEQYRISCVPEVYYIPDFITEHDEEYLLRKIHEAPQPMWRTLANRRSASPYSFPLARLQIWGGIIKNGVLVGQKLPDWLDKFPDLVTRLRDTGAFKSAKHGQPNHVIVNEYLAGQGIMPHEDGPAYHPVVGTISLGSHAVFNYYKYADASTDDNAPSNNSNAGRAVDRTPLVSLLLKPRSLIITRSSLYTGHLHAIEERTQDVLGGDDGVKVANVHLVRAEEARTGGTLTRETRMSLTSRDVERVLDVERSGK</sequence>
<dbReference type="Pfam" id="PF13532">
    <property type="entry name" value="2OG-FeII_Oxy_2"/>
    <property type="match status" value="1"/>
</dbReference>
<dbReference type="Gene3D" id="2.60.120.590">
    <property type="entry name" value="Alpha-ketoglutarate-dependent dioxygenase AlkB-like"/>
    <property type="match status" value="1"/>
</dbReference>
<feature type="domain" description="Fe2OG dioxygenase" evidence="8">
    <location>
        <begin position="112"/>
        <end position="253"/>
    </location>
</feature>
<dbReference type="PANTHER" id="PTHR46030:SF1">
    <property type="entry name" value="ALPHA-KETOGLUTARATE-DEPENDENT DIOXYGENASE ALKB HOMOLOG 6"/>
    <property type="match status" value="1"/>
</dbReference>
<organism evidence="9 10">
    <name type="scientific">Exidia glandulosa HHB12029</name>
    <dbReference type="NCBI Taxonomy" id="1314781"/>
    <lineage>
        <taxon>Eukaryota</taxon>
        <taxon>Fungi</taxon>
        <taxon>Dikarya</taxon>
        <taxon>Basidiomycota</taxon>
        <taxon>Agaricomycotina</taxon>
        <taxon>Agaricomycetes</taxon>
        <taxon>Auriculariales</taxon>
        <taxon>Exidiaceae</taxon>
        <taxon>Exidia</taxon>
    </lineage>
</organism>
<dbReference type="InterPro" id="IPR027450">
    <property type="entry name" value="AlkB-like"/>
</dbReference>
<keyword evidence="4" id="KW-0223">Dioxygenase</keyword>
<evidence type="ECO:0000256" key="1">
    <source>
        <dbReference type="ARBA" id="ARBA00004123"/>
    </source>
</evidence>
<dbReference type="PROSITE" id="PS51471">
    <property type="entry name" value="FE2OG_OXY"/>
    <property type="match status" value="1"/>
</dbReference>